<dbReference type="CDD" id="cd04301">
    <property type="entry name" value="NAT_SF"/>
    <property type="match status" value="1"/>
</dbReference>
<evidence type="ECO:0000256" key="10">
    <source>
        <dbReference type="HAMAP-Rule" id="MF_03211"/>
    </source>
</evidence>
<dbReference type="Proteomes" id="UP000663866">
    <property type="component" value="Unassembled WGS sequence"/>
</dbReference>
<dbReference type="GO" id="GO:0030686">
    <property type="term" value="C:90S preribosome"/>
    <property type="evidence" value="ECO:0007669"/>
    <property type="project" value="TreeGrafter"/>
</dbReference>
<dbReference type="Gene3D" id="3.40.630.30">
    <property type="match status" value="1"/>
</dbReference>
<comment type="similarity">
    <text evidence="10">Belongs to the RNA cytidine acetyltransferase family. NAT10 subfamily.</text>
</comment>
<dbReference type="InterPro" id="IPR007807">
    <property type="entry name" value="TcmA/NAT10_helicase"/>
</dbReference>
<evidence type="ECO:0000256" key="2">
    <source>
        <dbReference type="ARBA" id="ARBA00022552"/>
    </source>
</evidence>
<feature type="region of interest" description="Disordered" evidence="12">
    <location>
        <begin position="70"/>
        <end position="95"/>
    </location>
</feature>
<dbReference type="PANTHER" id="PTHR10925:SF5">
    <property type="entry name" value="RNA CYTIDINE ACETYLTRANSFERASE"/>
    <property type="match status" value="1"/>
</dbReference>
<proteinExistence type="inferred from homology"/>
<comment type="function">
    <text evidence="10">RNA cytidine acetyltransferase with specificity toward both 18S rRNA and tRNAs. Catalyzes the formation of N(4)-acetylcytidine (ac4C) in 18S rRNA. Required for early nucleolar cleavages of precursor rRNA at sites A0, A1 and A2 during 18S rRNA synthesis. Catalyzes the formation of ac4C in serine and leucine tRNAs. Requires a tRNA-binding adapter protein for full tRNA acetyltransferase activity but not for 18S rRNA acetylation.</text>
</comment>
<evidence type="ECO:0000256" key="9">
    <source>
        <dbReference type="ARBA" id="ARBA00068357"/>
    </source>
</evidence>
<evidence type="ECO:0000313" key="17">
    <source>
        <dbReference type="EMBL" id="CAF3814425.1"/>
    </source>
</evidence>
<protein>
    <recommendedName>
        <fullName evidence="9 10">RNA cytidine acetyltransferase</fullName>
        <ecNumber evidence="10">2.3.1.-</ecNumber>
    </recommendedName>
    <alternativeName>
        <fullName evidence="10">18S rRNA cytosine acetyltransferase</fullName>
    </alternativeName>
</protein>
<dbReference type="GO" id="GO:0051391">
    <property type="term" value="P:tRNA acetylation"/>
    <property type="evidence" value="ECO:0007669"/>
    <property type="project" value="UniProtKB-UniRule"/>
</dbReference>
<evidence type="ECO:0000259" key="16">
    <source>
        <dbReference type="Pfam" id="PF13725"/>
    </source>
</evidence>
<keyword evidence="5 10" id="KW-0547">Nucleotide-binding</keyword>
<keyword evidence="18" id="KW-1185">Reference proteome</keyword>
<dbReference type="Pfam" id="PF13725">
    <property type="entry name" value="tRNA_bind_2"/>
    <property type="match status" value="1"/>
</dbReference>
<dbReference type="InterPro" id="IPR027417">
    <property type="entry name" value="P-loop_NTPase"/>
</dbReference>
<comment type="subcellular location">
    <subcellularLocation>
        <location evidence="1 10">Nucleus</location>
        <location evidence="1 10">Nucleolus</location>
    </subcellularLocation>
</comment>
<dbReference type="FunFam" id="3.40.50.300:FF:002218">
    <property type="entry name" value="tRNA(Met) cytidine acetyltransferase TmcA"/>
    <property type="match status" value="1"/>
</dbReference>
<comment type="catalytic activity">
    <reaction evidence="10">
        <text>a cytidine in tRNA + acetyl-CoA + ATP + H2O = an N(4)-acetylcytidine in tRNA + ADP + phosphate + CoA + H(+)</text>
        <dbReference type="Rhea" id="RHEA:53876"/>
        <dbReference type="Rhea" id="RHEA-COMP:13670"/>
        <dbReference type="Rhea" id="RHEA-COMP:13671"/>
        <dbReference type="ChEBI" id="CHEBI:15377"/>
        <dbReference type="ChEBI" id="CHEBI:15378"/>
        <dbReference type="ChEBI" id="CHEBI:30616"/>
        <dbReference type="ChEBI" id="CHEBI:43474"/>
        <dbReference type="ChEBI" id="CHEBI:57287"/>
        <dbReference type="ChEBI" id="CHEBI:57288"/>
        <dbReference type="ChEBI" id="CHEBI:74900"/>
        <dbReference type="ChEBI" id="CHEBI:82748"/>
        <dbReference type="ChEBI" id="CHEBI:456216"/>
    </reaction>
</comment>
<dbReference type="InterPro" id="IPR016181">
    <property type="entry name" value="Acyl_CoA_acyltransferase"/>
</dbReference>
<comment type="caution">
    <text evidence="17">The sequence shown here is derived from an EMBL/GenBank/DDBJ whole genome shotgun (WGS) entry which is preliminary data.</text>
</comment>
<evidence type="ECO:0000256" key="6">
    <source>
        <dbReference type="ARBA" id="ARBA00022840"/>
    </source>
</evidence>
<dbReference type="InterPro" id="IPR013562">
    <property type="entry name" value="TmcA/NAT10_N"/>
</dbReference>
<comment type="catalytic activity">
    <reaction evidence="10">
        <text>a cytidine in 18S rRNA + acetyl-CoA + ATP + H2O = an N(4)-acetylcytidine in 18S rRNA + ADP + phosphate + CoA + H(+)</text>
        <dbReference type="Rhea" id="RHEA:51424"/>
        <dbReference type="Rhea" id="RHEA-COMP:13575"/>
        <dbReference type="Rhea" id="RHEA-COMP:13576"/>
        <dbReference type="ChEBI" id="CHEBI:15377"/>
        <dbReference type="ChEBI" id="CHEBI:15378"/>
        <dbReference type="ChEBI" id="CHEBI:30616"/>
        <dbReference type="ChEBI" id="CHEBI:43474"/>
        <dbReference type="ChEBI" id="CHEBI:57287"/>
        <dbReference type="ChEBI" id="CHEBI:57288"/>
        <dbReference type="ChEBI" id="CHEBI:74900"/>
        <dbReference type="ChEBI" id="CHEBI:82748"/>
        <dbReference type="ChEBI" id="CHEBI:456216"/>
    </reaction>
</comment>
<dbReference type="SUPFAM" id="SSF55729">
    <property type="entry name" value="Acyl-CoA N-acyltransferases (Nat)"/>
    <property type="match status" value="1"/>
</dbReference>
<evidence type="ECO:0000256" key="11">
    <source>
        <dbReference type="SAM" id="Coils"/>
    </source>
</evidence>
<evidence type="ECO:0000256" key="12">
    <source>
        <dbReference type="SAM" id="MobiDB-lite"/>
    </source>
</evidence>
<dbReference type="Gene3D" id="3.40.50.11040">
    <property type="match status" value="1"/>
</dbReference>
<feature type="binding site" evidence="10">
    <location>
        <begin position="640"/>
        <end position="646"/>
    </location>
    <ligand>
        <name>acetyl-CoA</name>
        <dbReference type="ChEBI" id="CHEBI:57288"/>
    </ligand>
</feature>
<dbReference type="InterPro" id="IPR000182">
    <property type="entry name" value="GNAT_dom"/>
</dbReference>
<keyword evidence="8 10" id="KW-0012">Acyltransferase</keyword>
<dbReference type="Pfam" id="PF08351">
    <property type="entry name" value="TmcA_N"/>
    <property type="match status" value="1"/>
</dbReference>
<dbReference type="GO" id="GO:0005524">
    <property type="term" value="F:ATP binding"/>
    <property type="evidence" value="ECO:0007669"/>
    <property type="project" value="UniProtKB-UniRule"/>
</dbReference>
<keyword evidence="4 10" id="KW-0819">tRNA processing</keyword>
<name>A0A819CWX7_9BILA</name>
<feature type="binding site" evidence="10">
    <location>
        <begin position="292"/>
        <end position="301"/>
    </location>
    <ligand>
        <name>ATP</name>
        <dbReference type="ChEBI" id="CHEBI:30616"/>
    </ligand>
</feature>
<keyword evidence="6 10" id="KW-0067">ATP-binding</keyword>
<evidence type="ECO:0000256" key="7">
    <source>
        <dbReference type="ARBA" id="ARBA00023242"/>
    </source>
</evidence>
<dbReference type="Pfam" id="PF13718">
    <property type="entry name" value="GNAT_acetyltr_2"/>
    <property type="match status" value="1"/>
</dbReference>
<evidence type="ECO:0000259" key="14">
    <source>
        <dbReference type="Pfam" id="PF08351"/>
    </source>
</evidence>
<keyword evidence="3 10" id="KW-0808">Transferase</keyword>
<dbReference type="AlphaFoldDB" id="A0A819CWX7"/>
<evidence type="ECO:0000256" key="4">
    <source>
        <dbReference type="ARBA" id="ARBA00022694"/>
    </source>
</evidence>
<feature type="domain" description="N-acetyltransferase" evidence="15">
    <location>
        <begin position="533"/>
        <end position="763"/>
    </location>
</feature>
<dbReference type="InterPro" id="IPR032672">
    <property type="entry name" value="TmcA/NAT10/Kre33"/>
</dbReference>
<dbReference type="GO" id="GO:0000049">
    <property type="term" value="F:tRNA binding"/>
    <property type="evidence" value="ECO:0007669"/>
    <property type="project" value="TreeGrafter"/>
</dbReference>
<evidence type="ECO:0000256" key="5">
    <source>
        <dbReference type="ARBA" id="ARBA00022741"/>
    </source>
</evidence>
<dbReference type="GO" id="GO:1904812">
    <property type="term" value="P:rRNA acetylation involved in maturation of SSU-rRNA"/>
    <property type="evidence" value="ECO:0007669"/>
    <property type="project" value="InterPro"/>
</dbReference>
<evidence type="ECO:0000259" key="13">
    <source>
        <dbReference type="Pfam" id="PF05127"/>
    </source>
</evidence>
<evidence type="ECO:0000259" key="15">
    <source>
        <dbReference type="Pfam" id="PF13718"/>
    </source>
</evidence>
<evidence type="ECO:0000256" key="8">
    <source>
        <dbReference type="ARBA" id="ARBA00023315"/>
    </source>
</evidence>
<accession>A0A819CWX7</accession>
<organism evidence="17 18">
    <name type="scientific">Rotaria magnacalcarata</name>
    <dbReference type="NCBI Taxonomy" id="392030"/>
    <lineage>
        <taxon>Eukaryota</taxon>
        <taxon>Metazoa</taxon>
        <taxon>Spiralia</taxon>
        <taxon>Gnathifera</taxon>
        <taxon>Rotifera</taxon>
        <taxon>Eurotatoria</taxon>
        <taxon>Bdelloidea</taxon>
        <taxon>Philodinida</taxon>
        <taxon>Philodinidae</taxon>
        <taxon>Rotaria</taxon>
    </lineage>
</organism>
<keyword evidence="2 10" id="KW-0698">rRNA processing</keyword>
<evidence type="ECO:0000256" key="1">
    <source>
        <dbReference type="ARBA" id="ARBA00004604"/>
    </source>
</evidence>
<dbReference type="PANTHER" id="PTHR10925">
    <property type="entry name" value="N-ACETYLTRANSFERASE 10"/>
    <property type="match status" value="1"/>
</dbReference>
<dbReference type="InterPro" id="IPR027992">
    <property type="entry name" value="tRNA_bind_dom"/>
</dbReference>
<feature type="domain" description="TmcA/NAT10 N-terminal" evidence="14">
    <location>
        <begin position="9"/>
        <end position="205"/>
    </location>
</feature>
<comment type="caution">
    <text evidence="10">Lacks conserved residue(s) required for the propagation of feature annotation.</text>
</comment>
<reference evidence="17" key="1">
    <citation type="submission" date="2021-02" db="EMBL/GenBank/DDBJ databases">
        <authorList>
            <person name="Nowell W R."/>
        </authorList>
    </citation>
    <scope>NUCLEOTIDE SEQUENCE</scope>
</reference>
<dbReference type="EC" id="2.3.1.-" evidence="10"/>
<dbReference type="GO" id="GO:1990883">
    <property type="term" value="F:18S rRNA cytidine N-acetyltransferase activity"/>
    <property type="evidence" value="ECO:0007669"/>
    <property type="project" value="TreeGrafter"/>
</dbReference>
<dbReference type="InterPro" id="IPR033688">
    <property type="entry name" value="NAT10"/>
</dbReference>
<feature type="binding site" evidence="10">
    <location>
        <position position="470"/>
    </location>
    <ligand>
        <name>ATP</name>
        <dbReference type="ChEBI" id="CHEBI:30616"/>
    </ligand>
</feature>
<dbReference type="EMBL" id="CAJOBG010000436">
    <property type="protein sequence ID" value="CAF3814425.1"/>
    <property type="molecule type" value="Genomic_DNA"/>
</dbReference>
<feature type="domain" description="Possible tRNA binding" evidence="16">
    <location>
        <begin position="771"/>
        <end position="983"/>
    </location>
</feature>
<evidence type="ECO:0000313" key="18">
    <source>
        <dbReference type="Proteomes" id="UP000663866"/>
    </source>
</evidence>
<feature type="binding site" evidence="10">
    <location>
        <position position="736"/>
    </location>
    <ligand>
        <name>acetyl-CoA</name>
        <dbReference type="ChEBI" id="CHEBI:57288"/>
    </ligand>
</feature>
<dbReference type="HAMAP" id="MF_03211">
    <property type="entry name" value="RNA_acetyltr_Nat10"/>
    <property type="match status" value="1"/>
</dbReference>
<keyword evidence="7 10" id="KW-0539">Nucleus</keyword>
<dbReference type="Pfam" id="PF05127">
    <property type="entry name" value="NAT10_TcmA_helicase"/>
    <property type="match status" value="1"/>
</dbReference>
<evidence type="ECO:0000256" key="3">
    <source>
        <dbReference type="ARBA" id="ARBA00022679"/>
    </source>
</evidence>
<keyword evidence="11" id="KW-0175">Coiled coil</keyword>
<sequence length="1141" mass="129944">MVKKKIDNRIRVLIENGLKTFHRSLIVIVGDKGRDQVVILHHMLSKAQIKARPTVLWCYKKELEFSTHRKKRMKQMRKRQQATGSTGTGGGDEDNPFEVFLSSTQIHYTFYSDTPKILGRTFGMCVLQDFEALTPNLLARTIETVEGGGLVVLLLQTMRSLKQLYALSMDVHSRYRTEMHRQTEPRFNERFILSLSSCKQCLIVDDQLNVLPCSSEASLNIQTIASKTEEASLTHEQIELKKLCNSLKETQPIGHLIECCKTLDQGKVLLKLLDSITDKAFRHTCSITASRGRGKSAALGLAVAGAIAFGYSNIYVTSPAPENLKILFEFILKGFNTLEYQDHMDYDIQYSSNDHKEKNVVQLTIHRPKQHRQVIQYIQPNESTRLSQCELLIIDEAAAIPLPLVKQLLTGANYLVFLSSTINGYEGTGRSLSLKLLEQLRKQSAILTTAAKTTTNNRTLSELELNEPIRYGIDDPVETWLNNVLCLDCCQDPSRFNKANRGACPSLESCSLYCISRDTLFSYNESSEIFLRRLMYLFVSSHYKNSPNDLQMLSDAPGHDIYCLVGPIIDANKLPEILCAIQVCYEGELSKDVVARQLIHGQRGSGDLIPWTIAQTYQDYTFGKMSGVRIVRLATHPDYQRMGYGTKALQLLEKYFQGNIVNIDEFNNSESPSSPTADQIEVIDDDDLPLLNETLHPRQGLPPLLQKLNERRLRHSIDYLGVSYGLSADLLKFWKKNQFLPIYLRQTASDLTGEYSCIMLKAIHAASEAPWLFSYYQDFRRRLLSLLGFQFRTFTPGMVLNLIQQAVYPETKEDFTASLIEQNFTDYDLRRLESYTRNLVDYHLILDLVPILAKLFYLNRLPIQLTVVQMALLSGIGFQYKTIEQLESELNLPQSQLLALFNKLVKKIIDLINSTQESEIGKTFVNSLDTANMQPLEKSLRQELNEVAATIRNRQTEELDRLMHDQKLLKYSVNGSEDAWKEELKNVSEPGVISIPRVLNKRKDVEAPSHFDIKLVVLYMATKNKLELPSPPTFSQMMEDLEIMSTDEKIFQLCQLAEQTKHDETSNGTTIEKTYGLINEFLARLETLKRLDSTLAAQNDTNNDQLENKLKDIIEQLQMCLTKLQTRSFSNTKAVLSDNKN</sequence>
<dbReference type="GO" id="GO:0005730">
    <property type="term" value="C:nucleolus"/>
    <property type="evidence" value="ECO:0007669"/>
    <property type="project" value="UniProtKB-SubCell"/>
</dbReference>
<feature type="domain" description="TcmA/NAT10 helicase" evidence="13">
    <location>
        <begin position="287"/>
        <end position="488"/>
    </location>
</feature>
<dbReference type="Gene3D" id="3.40.50.300">
    <property type="entry name" value="P-loop containing nucleotide triphosphate hydrolases"/>
    <property type="match status" value="1"/>
</dbReference>
<feature type="compositionally biased region" description="Basic residues" evidence="12">
    <location>
        <begin position="70"/>
        <end position="80"/>
    </location>
</feature>
<gene>
    <name evidence="17" type="ORF">OVN521_LOCUS4650</name>
</gene>
<feature type="coiled-coil region" evidence="11">
    <location>
        <begin position="1096"/>
        <end position="1123"/>
    </location>
</feature>